<dbReference type="InterPro" id="IPR037883">
    <property type="entry name" value="Knr4/Smi1-like_sf"/>
</dbReference>
<organism evidence="3 4">
    <name type="scientific">Kineosporia babensis</name>
    <dbReference type="NCBI Taxonomy" id="499548"/>
    <lineage>
        <taxon>Bacteria</taxon>
        <taxon>Bacillati</taxon>
        <taxon>Actinomycetota</taxon>
        <taxon>Actinomycetes</taxon>
        <taxon>Kineosporiales</taxon>
        <taxon>Kineosporiaceae</taxon>
        <taxon>Kineosporia</taxon>
    </lineage>
</organism>
<evidence type="ECO:0000256" key="1">
    <source>
        <dbReference type="SAM" id="MobiDB-lite"/>
    </source>
</evidence>
<evidence type="ECO:0000259" key="2">
    <source>
        <dbReference type="SMART" id="SM00860"/>
    </source>
</evidence>
<evidence type="ECO:0000313" key="4">
    <source>
        <dbReference type="Proteomes" id="UP001138997"/>
    </source>
</evidence>
<feature type="region of interest" description="Disordered" evidence="1">
    <location>
        <begin position="21"/>
        <end position="48"/>
    </location>
</feature>
<dbReference type="Pfam" id="PF09346">
    <property type="entry name" value="SMI1_KNR4"/>
    <property type="match status" value="1"/>
</dbReference>
<proteinExistence type="predicted"/>
<dbReference type="Gene3D" id="3.40.1580.10">
    <property type="entry name" value="SMI1/KNR4-like"/>
    <property type="match status" value="1"/>
</dbReference>
<dbReference type="SUPFAM" id="SSF160631">
    <property type="entry name" value="SMI1/KNR4-like"/>
    <property type="match status" value="1"/>
</dbReference>
<evidence type="ECO:0000313" key="3">
    <source>
        <dbReference type="EMBL" id="MCD5309373.1"/>
    </source>
</evidence>
<sequence length="178" mass="19549">MSPTSSAEWQQFLTEFSARRPYAPEWGAQPPNQEWHGREPATEAELSAAEQRLGTDLPPDLRNFLACSNGWQNLDELYGLHSAAELRWVNDPQHDLLDVWSSFEEIIEVISGCLIVLDDGSGVYGLLRPNEQPKPNQQAYSWAAGDGEDPVPYPSFSAMVTALAEGAHQPAGSGRPSS</sequence>
<gene>
    <name evidence="3" type="ORF">LR394_00570</name>
</gene>
<dbReference type="RefSeq" id="WP_231438300.1">
    <property type="nucleotide sequence ID" value="NZ_JAJOMB010000001.1"/>
</dbReference>
<dbReference type="EMBL" id="JAJOMB010000001">
    <property type="protein sequence ID" value="MCD5309373.1"/>
    <property type="molecule type" value="Genomic_DNA"/>
</dbReference>
<feature type="domain" description="Knr4/Smi1-like" evidence="2">
    <location>
        <begin position="40"/>
        <end position="162"/>
    </location>
</feature>
<dbReference type="SMART" id="SM00860">
    <property type="entry name" value="SMI1_KNR4"/>
    <property type="match status" value="1"/>
</dbReference>
<name>A0A9X1SW82_9ACTN</name>
<protein>
    <submittedName>
        <fullName evidence="3">SMI1/KNR4 family protein</fullName>
    </submittedName>
</protein>
<reference evidence="3" key="1">
    <citation type="submission" date="2021-11" db="EMBL/GenBank/DDBJ databases">
        <title>Streptomyces corallinus and Kineosporia corallina sp. nov., two new coral-derived marine actinobacteria.</title>
        <authorList>
            <person name="Buangrab K."/>
            <person name="Sutthacheep M."/>
            <person name="Yeemin T."/>
            <person name="Harunari E."/>
            <person name="Igarashi Y."/>
            <person name="Sripreechasak P."/>
            <person name="Kanchanasin P."/>
            <person name="Tanasupawat S."/>
            <person name="Phongsopitanun W."/>
        </authorList>
    </citation>
    <scope>NUCLEOTIDE SEQUENCE</scope>
    <source>
        <strain evidence="3">JCM 31032</strain>
    </source>
</reference>
<dbReference type="InterPro" id="IPR018958">
    <property type="entry name" value="Knr4/Smi1-like_dom"/>
</dbReference>
<dbReference type="AlphaFoldDB" id="A0A9X1SW82"/>
<accession>A0A9X1SW82</accession>
<keyword evidence="4" id="KW-1185">Reference proteome</keyword>
<dbReference type="Proteomes" id="UP001138997">
    <property type="component" value="Unassembled WGS sequence"/>
</dbReference>
<comment type="caution">
    <text evidence="3">The sequence shown here is derived from an EMBL/GenBank/DDBJ whole genome shotgun (WGS) entry which is preliminary data.</text>
</comment>